<evidence type="ECO:0000313" key="3">
    <source>
        <dbReference type="EMBL" id="MBE1488083.1"/>
    </source>
</evidence>
<feature type="region of interest" description="Disordered" evidence="1">
    <location>
        <begin position="1"/>
        <end position="29"/>
    </location>
</feature>
<dbReference type="Pfam" id="PF13360">
    <property type="entry name" value="PQQ_2"/>
    <property type="match status" value="1"/>
</dbReference>
<name>A0A927QZY3_9ACTN</name>
<proteinExistence type="predicted"/>
<gene>
    <name evidence="3" type="ORF">H4W31_003721</name>
</gene>
<sequence length="456" mass="49239">MPTIELGELGAEPAHDLVGTGKRAPRPGDRRSMLLRVGLPAVLVGLLATMAAGNPFPGPWRAVDVPARLGAMVLADRDRVFVVAGVGTYTSGREIAAYRLPEGTPRWRTTLPPGDVSQPMLLGDTLVLVSYSEQPSGGQIVVTAVDATTGALSWHRAATLEAISGTGDLVLWAGPEGWNPLDGDEQDPVEERPPGTLQVVDPASGDVRWSMPTPAGARRAYDHSMLGQGPKVALVASERIEMRDLITGAVIRTAQLPPPTERTDNYWYVDVVDDLVIVHERRSLTAYGWHGPDRLDRRWSIPNEKGLEYGPVTCGSQLCTYLRDNGVRVRDGRTGQVRWSDSRWTSLLLAGDVWIATAGSDFGTPNLQYAVDPATGRVLAELGSWQLVDSEAGDPRPIGIRIGANRRAWVAEIDTTTLRTRVLTVLEGVSGDCGLSGETLRCRLADGSIGLWQLQR</sequence>
<accession>A0A927QZY3</accession>
<dbReference type="InterPro" id="IPR015943">
    <property type="entry name" value="WD40/YVTN_repeat-like_dom_sf"/>
</dbReference>
<evidence type="ECO:0000256" key="1">
    <source>
        <dbReference type="SAM" id="MobiDB-lite"/>
    </source>
</evidence>
<keyword evidence="4" id="KW-1185">Reference proteome</keyword>
<dbReference type="EMBL" id="JADBEB010000001">
    <property type="protein sequence ID" value="MBE1488083.1"/>
    <property type="molecule type" value="Genomic_DNA"/>
</dbReference>
<protein>
    <submittedName>
        <fullName evidence="3">Outer membrane protein assembly factor BamB</fullName>
    </submittedName>
</protein>
<dbReference type="Gene3D" id="2.130.10.10">
    <property type="entry name" value="YVTN repeat-like/Quinoprotein amine dehydrogenase"/>
    <property type="match status" value="2"/>
</dbReference>
<evidence type="ECO:0000313" key="4">
    <source>
        <dbReference type="Proteomes" id="UP000649753"/>
    </source>
</evidence>
<evidence type="ECO:0000259" key="2">
    <source>
        <dbReference type="Pfam" id="PF13360"/>
    </source>
</evidence>
<dbReference type="SUPFAM" id="SSF50998">
    <property type="entry name" value="Quinoprotein alcohol dehydrogenase-like"/>
    <property type="match status" value="1"/>
</dbReference>
<dbReference type="AlphaFoldDB" id="A0A927QZY3"/>
<dbReference type="RefSeq" id="WP_192767813.1">
    <property type="nucleotide sequence ID" value="NZ_JADBEB010000001.1"/>
</dbReference>
<feature type="domain" description="Pyrrolo-quinoline quinone repeat" evidence="2">
    <location>
        <begin position="60"/>
        <end position="222"/>
    </location>
</feature>
<reference evidence="3" key="1">
    <citation type="submission" date="2020-10" db="EMBL/GenBank/DDBJ databases">
        <title>Sequencing the genomes of 1000 actinobacteria strains.</title>
        <authorList>
            <person name="Klenk H.-P."/>
        </authorList>
    </citation>
    <scope>NUCLEOTIDE SEQUENCE</scope>
    <source>
        <strain evidence="3">DSM 46832</strain>
    </source>
</reference>
<dbReference type="InterPro" id="IPR011047">
    <property type="entry name" value="Quinoprotein_ADH-like_sf"/>
</dbReference>
<comment type="caution">
    <text evidence="3">The sequence shown here is derived from an EMBL/GenBank/DDBJ whole genome shotgun (WGS) entry which is preliminary data.</text>
</comment>
<dbReference type="InterPro" id="IPR002372">
    <property type="entry name" value="PQQ_rpt_dom"/>
</dbReference>
<organism evidence="3 4">
    <name type="scientific">Plantactinospora soyae</name>
    <dbReference type="NCBI Taxonomy" id="1544732"/>
    <lineage>
        <taxon>Bacteria</taxon>
        <taxon>Bacillati</taxon>
        <taxon>Actinomycetota</taxon>
        <taxon>Actinomycetes</taxon>
        <taxon>Micromonosporales</taxon>
        <taxon>Micromonosporaceae</taxon>
        <taxon>Plantactinospora</taxon>
    </lineage>
</organism>
<dbReference type="Proteomes" id="UP000649753">
    <property type="component" value="Unassembled WGS sequence"/>
</dbReference>